<feature type="transmembrane region" description="Helical" evidence="1">
    <location>
        <begin position="12"/>
        <end position="29"/>
    </location>
</feature>
<keyword evidence="1" id="KW-0472">Membrane</keyword>
<evidence type="ECO:0000313" key="2">
    <source>
        <dbReference type="EMBL" id="VAW38883.1"/>
    </source>
</evidence>
<evidence type="ECO:0000256" key="1">
    <source>
        <dbReference type="SAM" id="Phobius"/>
    </source>
</evidence>
<protein>
    <submittedName>
        <fullName evidence="2">Uncharacterized protein</fullName>
    </submittedName>
</protein>
<keyword evidence="1" id="KW-1133">Transmembrane helix</keyword>
<organism evidence="2">
    <name type="scientific">hydrothermal vent metagenome</name>
    <dbReference type="NCBI Taxonomy" id="652676"/>
    <lineage>
        <taxon>unclassified sequences</taxon>
        <taxon>metagenomes</taxon>
        <taxon>ecological metagenomes</taxon>
    </lineage>
</organism>
<reference evidence="2" key="1">
    <citation type="submission" date="2018-06" db="EMBL/GenBank/DDBJ databases">
        <authorList>
            <person name="Zhirakovskaya E."/>
        </authorList>
    </citation>
    <scope>NUCLEOTIDE SEQUENCE</scope>
</reference>
<accession>A0A3B0VF22</accession>
<dbReference type="EMBL" id="UOEU01000722">
    <property type="protein sequence ID" value="VAW38883.1"/>
    <property type="molecule type" value="Genomic_DNA"/>
</dbReference>
<keyword evidence="1" id="KW-0812">Transmembrane</keyword>
<sequence>MNLSAPKQTTFIVAVVLALFGLLATLIPLGISLGLATWVIVIGFVVLAAGCFVPNL</sequence>
<feature type="transmembrane region" description="Helical" evidence="1">
    <location>
        <begin position="35"/>
        <end position="53"/>
    </location>
</feature>
<dbReference type="AlphaFoldDB" id="A0A3B0VF22"/>
<gene>
    <name evidence="2" type="ORF">MNBD_CHLOROFLEXI01-1390</name>
</gene>
<name>A0A3B0VF22_9ZZZZ</name>
<proteinExistence type="predicted"/>